<dbReference type="EMBL" id="CACVAT010000041">
    <property type="protein sequence ID" value="CAA6802140.1"/>
    <property type="molecule type" value="Genomic_DNA"/>
</dbReference>
<dbReference type="InterPro" id="IPR011051">
    <property type="entry name" value="RmlC_Cupin_sf"/>
</dbReference>
<evidence type="ECO:0000313" key="2">
    <source>
        <dbReference type="EMBL" id="CAA6802140.1"/>
    </source>
</evidence>
<dbReference type="InterPro" id="IPR013096">
    <property type="entry name" value="Cupin_2"/>
</dbReference>
<organism evidence="2">
    <name type="scientific">uncultured Thiotrichaceae bacterium</name>
    <dbReference type="NCBI Taxonomy" id="298394"/>
    <lineage>
        <taxon>Bacteria</taxon>
        <taxon>Pseudomonadati</taxon>
        <taxon>Pseudomonadota</taxon>
        <taxon>Gammaproteobacteria</taxon>
        <taxon>Thiotrichales</taxon>
        <taxon>Thiotrichaceae</taxon>
        <taxon>environmental samples</taxon>
    </lineage>
</organism>
<dbReference type="PANTHER" id="PTHR36114">
    <property type="entry name" value="16.7 KDA PROTEIN IN WHIE LOCUS"/>
    <property type="match status" value="1"/>
</dbReference>
<dbReference type="SUPFAM" id="SSF51182">
    <property type="entry name" value="RmlC-like cupins"/>
    <property type="match status" value="1"/>
</dbReference>
<proteinExistence type="predicted"/>
<dbReference type="PANTHER" id="PTHR36114:SF1">
    <property type="entry name" value="16.7 KDA PROTEIN IN WHIE LOCUS"/>
    <property type="match status" value="1"/>
</dbReference>
<dbReference type="InterPro" id="IPR014710">
    <property type="entry name" value="RmlC-like_jellyroll"/>
</dbReference>
<sequence>MKPAITHTPESQEYYFHEGCHILELSNSPDDEDVSIARARVEPGKTTRWHRLKNTTERYLILQGVGLVEVSDLPAQPVNTGHVVLIPPMQNQRITNTGDTDLIFLAICSPRFQAGCYEDTESA</sequence>
<accession>A0A6S6RYE9</accession>
<protein>
    <recommendedName>
        <fullName evidence="1">Cupin type-2 domain-containing protein</fullName>
    </recommendedName>
</protein>
<evidence type="ECO:0000259" key="1">
    <source>
        <dbReference type="Pfam" id="PF07883"/>
    </source>
</evidence>
<name>A0A6S6RYE9_9GAMM</name>
<reference evidence="2" key="1">
    <citation type="submission" date="2020-01" db="EMBL/GenBank/DDBJ databases">
        <authorList>
            <person name="Meier V. D."/>
            <person name="Meier V D."/>
        </authorList>
    </citation>
    <scope>NUCLEOTIDE SEQUENCE</scope>
    <source>
        <strain evidence="2">HLG_WM_MAG_09</strain>
    </source>
</reference>
<gene>
    <name evidence="2" type="ORF">HELGO_WM29103</name>
</gene>
<feature type="domain" description="Cupin type-2" evidence="1">
    <location>
        <begin position="39"/>
        <end position="107"/>
    </location>
</feature>
<dbReference type="InterPro" id="IPR052044">
    <property type="entry name" value="PKS_Associated_Protein"/>
</dbReference>
<dbReference type="Gene3D" id="2.60.120.10">
    <property type="entry name" value="Jelly Rolls"/>
    <property type="match status" value="1"/>
</dbReference>
<dbReference type="AlphaFoldDB" id="A0A6S6RYE9"/>
<dbReference type="Pfam" id="PF07883">
    <property type="entry name" value="Cupin_2"/>
    <property type="match status" value="1"/>
</dbReference>
<dbReference type="CDD" id="cd02214">
    <property type="entry name" value="cupin_MJ1618"/>
    <property type="match status" value="1"/>
</dbReference>